<gene>
    <name evidence="2" type="ORF">MBM_07995</name>
</gene>
<reference evidence="2 3" key="1">
    <citation type="journal article" date="2012" name="BMC Genomics">
        <title>Sequencing the genome of Marssonina brunnea reveals fungus-poplar co-evolution.</title>
        <authorList>
            <person name="Zhu S."/>
            <person name="Cao Y.-Z."/>
            <person name="Jiang C."/>
            <person name="Tan B.-Y."/>
            <person name="Wang Z."/>
            <person name="Feng S."/>
            <person name="Zhang L."/>
            <person name="Su X.-H."/>
            <person name="Brejova B."/>
            <person name="Vinar T."/>
            <person name="Xu M."/>
            <person name="Wang M.-X."/>
            <person name="Zhang S.-G."/>
            <person name="Huang M.-R."/>
            <person name="Wu R."/>
            <person name="Zhou Y."/>
        </authorList>
    </citation>
    <scope>NUCLEOTIDE SEQUENCE [LARGE SCALE GENOMIC DNA]</scope>
    <source>
        <strain evidence="2 3">MB_m1</strain>
    </source>
</reference>
<feature type="compositionally biased region" description="Polar residues" evidence="1">
    <location>
        <begin position="468"/>
        <end position="481"/>
    </location>
</feature>
<feature type="compositionally biased region" description="Polar residues" evidence="1">
    <location>
        <begin position="407"/>
        <end position="424"/>
    </location>
</feature>
<dbReference type="Proteomes" id="UP000006753">
    <property type="component" value="Unassembled WGS sequence"/>
</dbReference>
<name>K1XMU7_MARBU</name>
<organism evidence="2 3">
    <name type="scientific">Marssonina brunnea f. sp. multigermtubi (strain MB_m1)</name>
    <name type="common">Marssonina leaf spot fungus</name>
    <dbReference type="NCBI Taxonomy" id="1072389"/>
    <lineage>
        <taxon>Eukaryota</taxon>
        <taxon>Fungi</taxon>
        <taxon>Dikarya</taxon>
        <taxon>Ascomycota</taxon>
        <taxon>Pezizomycotina</taxon>
        <taxon>Leotiomycetes</taxon>
        <taxon>Helotiales</taxon>
        <taxon>Drepanopezizaceae</taxon>
        <taxon>Drepanopeziza</taxon>
    </lineage>
</organism>
<feature type="region of interest" description="Disordered" evidence="1">
    <location>
        <begin position="323"/>
        <end position="482"/>
    </location>
</feature>
<dbReference type="HOGENOM" id="CLU_496126_0_0_1"/>
<evidence type="ECO:0000313" key="2">
    <source>
        <dbReference type="EMBL" id="EKD13794.1"/>
    </source>
</evidence>
<feature type="compositionally biased region" description="Polar residues" evidence="1">
    <location>
        <begin position="338"/>
        <end position="349"/>
    </location>
</feature>
<evidence type="ECO:0000256" key="1">
    <source>
        <dbReference type="SAM" id="MobiDB-lite"/>
    </source>
</evidence>
<feature type="region of interest" description="Disordered" evidence="1">
    <location>
        <begin position="500"/>
        <end position="526"/>
    </location>
</feature>
<accession>K1XMU7</accession>
<proteinExistence type="predicted"/>
<evidence type="ECO:0000313" key="3">
    <source>
        <dbReference type="Proteomes" id="UP000006753"/>
    </source>
</evidence>
<dbReference type="EMBL" id="JH921448">
    <property type="protein sequence ID" value="EKD13794.1"/>
    <property type="molecule type" value="Genomic_DNA"/>
</dbReference>
<dbReference type="AlphaFoldDB" id="K1XMU7"/>
<sequence>MTARQAGRFVPLPVLETEVEEFPQMRLLVPGRSDASGTFDVGASFHQPAGRSSARMLTGTHGERGGQRFLSSAAELPGAEVVGRQHGERDGESVGLAAAISRADDDTDVVASHAAIMGVICAGCPAADGGQGSGEHGIAGCDANDAAPVALFAAVAAREYEEEEEASLRAAPGAVWTSLPLDAVGGRADNLWRLLIEEEGVCVVADRMGERRGLWNVSDLRDRVYRKSSLLSGCLLFRSVVVVNEIEILLGTETTTSLYFSLSLSHHALSREQPAQHTCLFSLLRSLADFHFGPVARIGSSHWTKTLPTLRFRDGQRDRAESSRFAASVNTRDARRALQTSAAPRSVQPSALGHPAEWRRRERRVHRCLGAPGRRVIRKVQQQKGPPAEAGSFIPDRHWPVKRPRINPQSDIQYQASTAGQETLSRPPPPSDRSPTRAENTAARPPTLRILGQQEAKAGRQDKASIYHPSQNHRSPESGTLRQKHAMERFPWARCLLSGAEPVQDRPGLGKGRGRGREAYPEYATTQAQEQKVQGCELIAHDTQFQLPQ</sequence>
<protein>
    <submittedName>
        <fullName evidence="2">Uncharacterized protein</fullName>
    </submittedName>
</protein>
<dbReference type="InParanoid" id="K1XMU7"/>
<dbReference type="KEGG" id="mbe:MBM_07995"/>
<keyword evidence="3" id="KW-1185">Reference proteome</keyword>